<feature type="domain" description="Succinylglutamate desuccinylase/Aspartoacylase catalytic" evidence="5">
    <location>
        <begin position="49"/>
        <end position="238"/>
    </location>
</feature>
<keyword evidence="2" id="KW-0479">Metal-binding</keyword>
<comment type="cofactor">
    <cofactor evidence="1">
        <name>Zn(2+)</name>
        <dbReference type="ChEBI" id="CHEBI:29105"/>
    </cofactor>
</comment>
<evidence type="ECO:0000256" key="4">
    <source>
        <dbReference type="ARBA" id="ARBA00022833"/>
    </source>
</evidence>
<dbReference type="AlphaFoldDB" id="A0A840C6E7"/>
<dbReference type="PANTHER" id="PTHR37326:SF1">
    <property type="entry name" value="BLL3975 PROTEIN"/>
    <property type="match status" value="1"/>
</dbReference>
<comment type="caution">
    <text evidence="6">The sequence shown here is derived from an EMBL/GenBank/DDBJ whole genome shotgun (WGS) entry which is preliminary data.</text>
</comment>
<evidence type="ECO:0000313" key="6">
    <source>
        <dbReference type="EMBL" id="MBB4018476.1"/>
    </source>
</evidence>
<keyword evidence="7" id="KW-1185">Reference proteome</keyword>
<reference evidence="6 7" key="1">
    <citation type="submission" date="2020-08" db="EMBL/GenBank/DDBJ databases">
        <title>Genomic Encyclopedia of Type Strains, Phase IV (KMG-IV): sequencing the most valuable type-strain genomes for metagenomic binning, comparative biology and taxonomic classification.</title>
        <authorList>
            <person name="Goeker M."/>
        </authorList>
    </citation>
    <scope>NUCLEOTIDE SEQUENCE [LARGE SCALE GENOMIC DNA]</scope>
    <source>
        <strain evidence="6 7">DSM 103737</strain>
    </source>
</reference>
<sequence length="334" mass="35192">MSQPSMIWSAVDFERDGKQVDYLRLPHSSDLSAYGWIPIPLIVIRNGTGPTLLLTAGTHGDEYEGQIALIRLVQELAAERVNGRVIVAPALNFPAVMAGRRVSPLDDGNLNRLFPGRAAGSPTQMLAHYVDSVLFPMADAVIDLHSGGRSLDYLPLALAHPGRTPEHAAHVRELIEAFGAPVSVLTDGSGGGGATTLYARAAERGIPALTTELGGGATLSPDGLAVAETGLRRVLAHYGIVPGMAETGPSGTRLMRSLGRAAAVYAPESGLFQPSVAVGARVTAGQEAGRIFFPDSPMREPVTLTFPASGMVSCRRFPTLTARGDCLFNLMDDC</sequence>
<keyword evidence="3" id="KW-0378">Hydrolase</keyword>
<dbReference type="RefSeq" id="WP_183317418.1">
    <property type="nucleotide sequence ID" value="NZ_JACIEN010000004.1"/>
</dbReference>
<dbReference type="Gene3D" id="3.40.630.10">
    <property type="entry name" value="Zn peptidases"/>
    <property type="match status" value="1"/>
</dbReference>
<evidence type="ECO:0000313" key="7">
    <source>
        <dbReference type="Proteomes" id="UP000577362"/>
    </source>
</evidence>
<dbReference type="Pfam" id="PF24827">
    <property type="entry name" value="AstE_AspA_cat"/>
    <property type="match status" value="1"/>
</dbReference>
<evidence type="ECO:0000256" key="3">
    <source>
        <dbReference type="ARBA" id="ARBA00022801"/>
    </source>
</evidence>
<dbReference type="Proteomes" id="UP000577362">
    <property type="component" value="Unassembled WGS sequence"/>
</dbReference>
<dbReference type="SUPFAM" id="SSF53187">
    <property type="entry name" value="Zn-dependent exopeptidases"/>
    <property type="match status" value="1"/>
</dbReference>
<dbReference type="CDD" id="cd06252">
    <property type="entry name" value="M14_ASTE_ASPA-like"/>
    <property type="match status" value="1"/>
</dbReference>
<dbReference type="InterPro" id="IPR055438">
    <property type="entry name" value="AstE_AspA_cat"/>
</dbReference>
<dbReference type="GO" id="GO:0016788">
    <property type="term" value="F:hydrolase activity, acting on ester bonds"/>
    <property type="evidence" value="ECO:0007669"/>
    <property type="project" value="InterPro"/>
</dbReference>
<dbReference type="PIRSF" id="PIRSF039012">
    <property type="entry name" value="ASP"/>
    <property type="match status" value="1"/>
</dbReference>
<dbReference type="InterPro" id="IPR053138">
    <property type="entry name" value="N-alpha-Ac-DABA_deacetylase"/>
</dbReference>
<dbReference type="PANTHER" id="PTHR37326">
    <property type="entry name" value="BLL3975 PROTEIN"/>
    <property type="match status" value="1"/>
</dbReference>
<dbReference type="GO" id="GO:0046872">
    <property type="term" value="F:metal ion binding"/>
    <property type="evidence" value="ECO:0007669"/>
    <property type="project" value="UniProtKB-KW"/>
</dbReference>
<proteinExistence type="predicted"/>
<organism evidence="6 7">
    <name type="scientific">Chelatococcus caeni</name>
    <dbReference type="NCBI Taxonomy" id="1348468"/>
    <lineage>
        <taxon>Bacteria</taxon>
        <taxon>Pseudomonadati</taxon>
        <taxon>Pseudomonadota</taxon>
        <taxon>Alphaproteobacteria</taxon>
        <taxon>Hyphomicrobiales</taxon>
        <taxon>Chelatococcaceae</taxon>
        <taxon>Chelatococcus</taxon>
    </lineage>
</organism>
<evidence type="ECO:0000256" key="2">
    <source>
        <dbReference type="ARBA" id="ARBA00022723"/>
    </source>
</evidence>
<accession>A0A840C6E7</accession>
<dbReference type="GO" id="GO:0016811">
    <property type="term" value="F:hydrolase activity, acting on carbon-nitrogen (but not peptide) bonds, in linear amides"/>
    <property type="evidence" value="ECO:0007669"/>
    <property type="project" value="InterPro"/>
</dbReference>
<keyword evidence="4" id="KW-0862">Zinc</keyword>
<dbReference type="InterPro" id="IPR043795">
    <property type="entry name" value="N-alpha-Ac-DABA-like"/>
</dbReference>
<evidence type="ECO:0000256" key="1">
    <source>
        <dbReference type="ARBA" id="ARBA00001947"/>
    </source>
</evidence>
<name>A0A840C6E7_9HYPH</name>
<dbReference type="EMBL" id="JACIEN010000004">
    <property type="protein sequence ID" value="MBB4018476.1"/>
    <property type="molecule type" value="Genomic_DNA"/>
</dbReference>
<protein>
    <recommendedName>
        <fullName evidence="5">Succinylglutamate desuccinylase/Aspartoacylase catalytic domain-containing protein</fullName>
    </recommendedName>
</protein>
<evidence type="ECO:0000259" key="5">
    <source>
        <dbReference type="Pfam" id="PF24827"/>
    </source>
</evidence>
<gene>
    <name evidence="6" type="ORF">GGR16_003523</name>
</gene>